<evidence type="ECO:0000256" key="3">
    <source>
        <dbReference type="ARBA" id="ARBA00022692"/>
    </source>
</evidence>
<evidence type="ECO:0000256" key="2">
    <source>
        <dbReference type="ARBA" id="ARBA00022475"/>
    </source>
</evidence>
<dbReference type="Pfam" id="PF12821">
    <property type="entry name" value="ThrE_2"/>
    <property type="match status" value="1"/>
</dbReference>
<feature type="transmembrane region" description="Helical" evidence="7">
    <location>
        <begin position="200"/>
        <end position="221"/>
    </location>
</feature>
<evidence type="ECO:0000256" key="6">
    <source>
        <dbReference type="ARBA" id="ARBA00034125"/>
    </source>
</evidence>
<comment type="subcellular location">
    <subcellularLocation>
        <location evidence="1">Cell membrane</location>
        <topology evidence="1">Multi-pass membrane protein</topology>
    </subcellularLocation>
</comment>
<feature type="transmembrane region" description="Helical" evidence="7">
    <location>
        <begin position="300"/>
        <end position="317"/>
    </location>
</feature>
<feature type="domain" description="Threonine/Serine exporter ThrE" evidence="9">
    <location>
        <begin position="282"/>
        <end position="404"/>
    </location>
</feature>
<evidence type="ECO:0000259" key="9">
    <source>
        <dbReference type="Pfam" id="PF12821"/>
    </source>
</evidence>
<dbReference type="InterPro" id="IPR010619">
    <property type="entry name" value="ThrE-like_N"/>
</dbReference>
<keyword evidence="11" id="KW-1185">Reference proteome</keyword>
<dbReference type="InterPro" id="IPR050539">
    <property type="entry name" value="ThrE_Dicarb/AminoAcid_Exp"/>
</dbReference>
<feature type="transmembrane region" description="Helical" evidence="7">
    <location>
        <begin position="174"/>
        <end position="194"/>
    </location>
</feature>
<evidence type="ECO:0000256" key="1">
    <source>
        <dbReference type="ARBA" id="ARBA00004651"/>
    </source>
</evidence>
<evidence type="ECO:0000313" key="10">
    <source>
        <dbReference type="EMBL" id="GAA1748610.1"/>
    </source>
</evidence>
<feature type="transmembrane region" description="Helical" evidence="7">
    <location>
        <begin position="276"/>
        <end position="295"/>
    </location>
</feature>
<comment type="similarity">
    <text evidence="6">Belongs to the ThrE exporter (TC 2.A.79) family.</text>
</comment>
<evidence type="ECO:0000313" key="11">
    <source>
        <dbReference type="Proteomes" id="UP001501057"/>
    </source>
</evidence>
<dbReference type="PANTHER" id="PTHR34390">
    <property type="entry name" value="UPF0442 PROTEIN YJJB-RELATED"/>
    <property type="match status" value="1"/>
</dbReference>
<gene>
    <name evidence="10" type="ORF">GCM10009710_30830</name>
</gene>
<accession>A0ABP4W9L2</accession>
<keyword evidence="2" id="KW-1003">Cell membrane</keyword>
<keyword evidence="3 7" id="KW-0812">Transmembrane</keyword>
<sequence length="437" mass="45389">MDGMSEIHERQRTLDLALRVGEMLLSNGAGAADVTATMSSITHHLGLRQTLVDVTFTTLTLSHQASIDEPVLALTRHVTHRETDFADLTAVDDVVSQLLADEMTREDAATEMARIASSGHPRKRWAITAGSGLTGAGVALLLGGDWIVLLIAAVAGSCIEILQRKMARMRLPFFYAQVAGGVLATTFAVVLRALDVPVDPSIVVTASIIMLLAGQGFIGAIQDALTGFYITANARILEVMIATAGIIVGVAAGLSIGGALGVDVQIVPGASGLSDLPTITAGAAITAGSFAFTAYSPKRVVLPIALLAALAAGVYFVPLQHGVGRAAAAGLAAIVIGLISYWVAGWVKVPPLVVITACIIPLLPGLSIYRALSLLADDDVTGIIALMTAAAVALALSAGAILGEYVAQPLRRESRKLEQRLAGPRLVGPLRARARRR</sequence>
<feature type="transmembrane region" description="Helical" evidence="7">
    <location>
        <begin position="146"/>
        <end position="162"/>
    </location>
</feature>
<dbReference type="Pfam" id="PF06738">
    <property type="entry name" value="ThrE"/>
    <property type="match status" value="1"/>
</dbReference>
<proteinExistence type="inferred from homology"/>
<dbReference type="PANTHER" id="PTHR34390:SF2">
    <property type="entry name" value="SUCCINATE TRANSPORTER SUBUNIT YJJP-RELATED"/>
    <property type="match status" value="1"/>
</dbReference>
<dbReference type="InterPro" id="IPR024528">
    <property type="entry name" value="ThrE_2"/>
</dbReference>
<reference evidence="11" key="1">
    <citation type="journal article" date="2019" name="Int. J. Syst. Evol. Microbiol.">
        <title>The Global Catalogue of Microorganisms (GCM) 10K type strain sequencing project: providing services to taxonomists for standard genome sequencing and annotation.</title>
        <authorList>
            <consortium name="The Broad Institute Genomics Platform"/>
            <consortium name="The Broad Institute Genome Sequencing Center for Infectious Disease"/>
            <person name="Wu L."/>
            <person name="Ma J."/>
        </authorList>
    </citation>
    <scope>NUCLEOTIDE SEQUENCE [LARGE SCALE GENOMIC DNA]</scope>
    <source>
        <strain evidence="11">JCM 13518</strain>
    </source>
</reference>
<comment type="caution">
    <text evidence="10">The sequence shown here is derived from an EMBL/GenBank/DDBJ whole genome shotgun (WGS) entry which is preliminary data.</text>
</comment>
<keyword evidence="4 7" id="KW-1133">Transmembrane helix</keyword>
<feature type="domain" description="Threonine/serine exporter-like N-terminal" evidence="8">
    <location>
        <begin position="15"/>
        <end position="256"/>
    </location>
</feature>
<evidence type="ECO:0000256" key="5">
    <source>
        <dbReference type="ARBA" id="ARBA00023136"/>
    </source>
</evidence>
<evidence type="ECO:0000256" key="4">
    <source>
        <dbReference type="ARBA" id="ARBA00022989"/>
    </source>
</evidence>
<protein>
    <submittedName>
        <fullName evidence="10">Threonine/serine exporter family protein</fullName>
    </submittedName>
</protein>
<evidence type="ECO:0000259" key="8">
    <source>
        <dbReference type="Pfam" id="PF06738"/>
    </source>
</evidence>
<keyword evidence="5 7" id="KW-0472">Membrane</keyword>
<organism evidence="10 11">
    <name type="scientific">Aeromicrobium alkaliterrae</name>
    <dbReference type="NCBI Taxonomy" id="302168"/>
    <lineage>
        <taxon>Bacteria</taxon>
        <taxon>Bacillati</taxon>
        <taxon>Actinomycetota</taxon>
        <taxon>Actinomycetes</taxon>
        <taxon>Propionibacteriales</taxon>
        <taxon>Nocardioidaceae</taxon>
        <taxon>Aeromicrobium</taxon>
    </lineage>
</organism>
<feature type="transmembrane region" description="Helical" evidence="7">
    <location>
        <begin position="383"/>
        <end position="407"/>
    </location>
</feature>
<feature type="transmembrane region" description="Helical" evidence="7">
    <location>
        <begin position="351"/>
        <end position="371"/>
    </location>
</feature>
<dbReference type="Proteomes" id="UP001501057">
    <property type="component" value="Unassembled WGS sequence"/>
</dbReference>
<feature type="transmembrane region" description="Helical" evidence="7">
    <location>
        <begin position="233"/>
        <end position="256"/>
    </location>
</feature>
<name>A0ABP4W9L2_9ACTN</name>
<dbReference type="EMBL" id="BAAAME010000005">
    <property type="protein sequence ID" value="GAA1748610.1"/>
    <property type="molecule type" value="Genomic_DNA"/>
</dbReference>
<feature type="transmembrane region" description="Helical" evidence="7">
    <location>
        <begin position="323"/>
        <end position="344"/>
    </location>
</feature>
<evidence type="ECO:0000256" key="7">
    <source>
        <dbReference type="SAM" id="Phobius"/>
    </source>
</evidence>